<proteinExistence type="predicted"/>
<protein>
    <recommendedName>
        <fullName evidence="4">DUF3575 domain-containing protein</fullName>
    </recommendedName>
</protein>
<keyword evidence="3" id="KW-1185">Reference proteome</keyword>
<sequence length="196" mass="22380">MKKIVLSLLMLASFLGNAQEVEEPSGSKNEISINLLDLVVAGTLDVGYERFLGSNQSVSLDVSLFDTFGYYDVGYIDETTGVSARIAYNLYFSKKREYAGFYFFPMAKIRTGSITSDWDYYYVYDYENDVYEDYNYQEKYDINGFALGFGVGNKWVLKDTFSLDVFANISRTLGGYDDEYIDAVEFRAGVSFGYRF</sequence>
<evidence type="ECO:0000256" key="1">
    <source>
        <dbReference type="SAM" id="SignalP"/>
    </source>
</evidence>
<dbReference type="EMBL" id="FPBK01000008">
    <property type="protein sequence ID" value="SFU58499.1"/>
    <property type="molecule type" value="Genomic_DNA"/>
</dbReference>
<gene>
    <name evidence="2" type="ORF">SAMN05216480_108130</name>
</gene>
<evidence type="ECO:0000313" key="2">
    <source>
        <dbReference type="EMBL" id="SFU58499.1"/>
    </source>
</evidence>
<reference evidence="3" key="1">
    <citation type="submission" date="2016-10" db="EMBL/GenBank/DDBJ databases">
        <authorList>
            <person name="Varghese N."/>
            <person name="Submissions S."/>
        </authorList>
    </citation>
    <scope>NUCLEOTIDE SEQUENCE [LARGE SCALE GENOMIC DNA]</scope>
    <source>
        <strain evidence="3">CGMCC 1.12333</strain>
    </source>
</reference>
<name>A0A1I7HD26_9FLAO</name>
<dbReference type="AlphaFoldDB" id="A0A1I7HD26"/>
<dbReference type="OrthoDB" id="768080at2"/>
<evidence type="ECO:0008006" key="4">
    <source>
        <dbReference type="Google" id="ProtNLM"/>
    </source>
</evidence>
<accession>A0A1I7HD26</accession>
<dbReference type="Proteomes" id="UP000199138">
    <property type="component" value="Unassembled WGS sequence"/>
</dbReference>
<evidence type="ECO:0000313" key="3">
    <source>
        <dbReference type="Proteomes" id="UP000199138"/>
    </source>
</evidence>
<organism evidence="2 3">
    <name type="scientific">Pustulibacterium marinum</name>
    <dbReference type="NCBI Taxonomy" id="1224947"/>
    <lineage>
        <taxon>Bacteria</taxon>
        <taxon>Pseudomonadati</taxon>
        <taxon>Bacteroidota</taxon>
        <taxon>Flavobacteriia</taxon>
        <taxon>Flavobacteriales</taxon>
        <taxon>Flavobacteriaceae</taxon>
        <taxon>Pustulibacterium</taxon>
    </lineage>
</organism>
<keyword evidence="1" id="KW-0732">Signal</keyword>
<dbReference type="RefSeq" id="WP_093025352.1">
    <property type="nucleotide sequence ID" value="NZ_FPBK01000008.1"/>
</dbReference>
<feature type="chain" id="PRO_5011619478" description="DUF3575 domain-containing protein" evidence="1">
    <location>
        <begin position="19"/>
        <end position="196"/>
    </location>
</feature>
<feature type="signal peptide" evidence="1">
    <location>
        <begin position="1"/>
        <end position="18"/>
    </location>
</feature>